<gene>
    <name evidence="1" type="ORF">KL928_002540</name>
</gene>
<comment type="caution">
    <text evidence="1">The sequence shown here is derived from an EMBL/GenBank/DDBJ whole genome shotgun (WGS) entry which is preliminary data.</text>
</comment>
<organism evidence="1 2">
    <name type="scientific">Pichia angusta</name>
    <name type="common">Yeast</name>
    <name type="synonym">Hansenula polymorpha</name>
    <dbReference type="NCBI Taxonomy" id="870730"/>
    <lineage>
        <taxon>Eukaryota</taxon>
        <taxon>Fungi</taxon>
        <taxon>Dikarya</taxon>
        <taxon>Ascomycota</taxon>
        <taxon>Saccharomycotina</taxon>
        <taxon>Pichiomycetes</taxon>
        <taxon>Pichiales</taxon>
        <taxon>Pichiaceae</taxon>
        <taxon>Ogataea</taxon>
    </lineage>
</organism>
<accession>A0AAN6I5R9</accession>
<evidence type="ECO:0000313" key="1">
    <source>
        <dbReference type="EMBL" id="KAG7818672.1"/>
    </source>
</evidence>
<protein>
    <submittedName>
        <fullName evidence="1">Uncharacterized protein</fullName>
    </submittedName>
</protein>
<dbReference type="EMBL" id="JAHLUX010000005">
    <property type="protein sequence ID" value="KAG7818672.1"/>
    <property type="molecule type" value="Genomic_DNA"/>
</dbReference>
<dbReference type="RefSeq" id="XP_043059694.1">
    <property type="nucleotide sequence ID" value="XM_043203028.1"/>
</dbReference>
<dbReference type="AlphaFoldDB" id="A0AAN6I5R9"/>
<name>A0AAN6I5R9_PICAN</name>
<proteinExistence type="predicted"/>
<sequence>MAIRIIMQRPPCTAAQAKICWNLSFSSEVHGLLIRAIYDLEIRFHDLINLDAQSLMQFSSTEVRLDEGCKIHLSKQFSVNEFTSDVAYAVAISVAMEDLTWSLTCWVCTELNEEPVLELLLEPPKPRKDDIELNSKLCEMH</sequence>
<dbReference type="Proteomes" id="UP001196530">
    <property type="component" value="Unassembled WGS sequence"/>
</dbReference>
<reference evidence="1" key="1">
    <citation type="journal article" date="2021" name="G3 (Bethesda)">
        <title>Genomic diversity, chromosomal rearrangements, and interspecies hybridization in the ogataea polymorpha species complex.</title>
        <authorList>
            <person name="Hanson S.J."/>
            <person name="Cinneide E.O."/>
            <person name="Salzberg L.I."/>
            <person name="Wolfe K.H."/>
            <person name="McGowan J."/>
            <person name="Fitzpatrick D.A."/>
            <person name="Matlin K."/>
        </authorList>
    </citation>
    <scope>NUCLEOTIDE SEQUENCE</scope>
    <source>
        <strain evidence="1">61-244</strain>
    </source>
</reference>
<dbReference type="GeneID" id="66126591"/>
<evidence type="ECO:0000313" key="2">
    <source>
        <dbReference type="Proteomes" id="UP001196530"/>
    </source>
</evidence>